<dbReference type="InterPro" id="IPR011013">
    <property type="entry name" value="Gal_mutarotase_sf_dom"/>
</dbReference>
<dbReference type="Gene3D" id="2.70.98.10">
    <property type="match status" value="1"/>
</dbReference>
<sequence length="392" mass="41462">MTRPTGEGDMIGRTTKTAWVSAAMLATTMLATTAQGATARREAAGALPDGTKVEAITLTGTNGVSAKIITYGATLLSLMAPDRQGKSADVLIGYDGVDGYVKKPDYFGVTVGRFANRIGKGRFTLDGKTYQLPLNDKVNTLHGGTDGFSRKPWKIVSVKDGAQASVVLALTSPDGDQGYPGTFQATVTYSLDDAGALTIKFEGKTDKPTVVNMTNHAIFNLGGEGSALGVLNHKLTIPASAITPVDDTLIPTGELRPVAGTVFDFRQPRVIGDGLRDGRDPQIVAGRGYDHNFALDKGLTASPQLAARLEDPVSGRVLEVLTTEPGVQIYSGNFLDGTVLGKNGHMYRMGDGLALEPQKFPDAPNKPSFVSARVDPGKPYSHTMVYRMSVAK</sequence>
<evidence type="ECO:0000313" key="6">
    <source>
        <dbReference type="EMBL" id="MBM6576507.1"/>
    </source>
</evidence>
<keyword evidence="3 5" id="KW-0413">Isomerase</keyword>
<protein>
    <recommendedName>
        <fullName evidence="5">Aldose 1-epimerase</fullName>
        <ecNumber evidence="5">5.1.3.3</ecNumber>
    </recommendedName>
</protein>
<comment type="similarity">
    <text evidence="2 5">Belongs to the aldose epimerase family.</text>
</comment>
<dbReference type="InterPro" id="IPR014718">
    <property type="entry name" value="GH-type_carb-bd"/>
</dbReference>
<comment type="pathway">
    <text evidence="1 5">Carbohydrate metabolism; hexose metabolism.</text>
</comment>
<keyword evidence="7" id="KW-1185">Reference proteome</keyword>
<dbReference type="InterPro" id="IPR015443">
    <property type="entry name" value="Aldose_1-epimerase"/>
</dbReference>
<comment type="catalytic activity">
    <reaction evidence="5">
        <text>alpha-D-glucose = beta-D-glucose</text>
        <dbReference type="Rhea" id="RHEA:10264"/>
        <dbReference type="ChEBI" id="CHEBI:15903"/>
        <dbReference type="ChEBI" id="CHEBI:17925"/>
        <dbReference type="EC" id="5.1.3.3"/>
    </reaction>
</comment>
<gene>
    <name evidence="6" type="ORF">ILT43_08985</name>
</gene>
<dbReference type="EMBL" id="JAFEMC010000002">
    <property type="protein sequence ID" value="MBM6576507.1"/>
    <property type="molecule type" value="Genomic_DNA"/>
</dbReference>
<dbReference type="Proteomes" id="UP000763641">
    <property type="component" value="Unassembled WGS sequence"/>
</dbReference>
<evidence type="ECO:0000256" key="2">
    <source>
        <dbReference type="ARBA" id="ARBA00006206"/>
    </source>
</evidence>
<name>A0ABS2D6F5_9SPHN</name>
<evidence type="ECO:0000313" key="7">
    <source>
        <dbReference type="Proteomes" id="UP000763641"/>
    </source>
</evidence>
<dbReference type="InterPro" id="IPR047215">
    <property type="entry name" value="Galactose_mutarotase-like"/>
</dbReference>
<organism evidence="6 7">
    <name type="scientific">Sphingomonas longa</name>
    <dbReference type="NCBI Taxonomy" id="2778730"/>
    <lineage>
        <taxon>Bacteria</taxon>
        <taxon>Pseudomonadati</taxon>
        <taxon>Pseudomonadota</taxon>
        <taxon>Alphaproteobacteria</taxon>
        <taxon>Sphingomonadales</taxon>
        <taxon>Sphingomonadaceae</taxon>
        <taxon>Sphingomonas</taxon>
    </lineage>
</organism>
<evidence type="ECO:0000256" key="5">
    <source>
        <dbReference type="PIRNR" id="PIRNR005096"/>
    </source>
</evidence>
<evidence type="ECO:0000256" key="4">
    <source>
        <dbReference type="ARBA" id="ARBA00023277"/>
    </source>
</evidence>
<dbReference type="PANTHER" id="PTHR10091:SF0">
    <property type="entry name" value="GALACTOSE MUTAROTASE"/>
    <property type="match status" value="1"/>
</dbReference>
<evidence type="ECO:0000256" key="3">
    <source>
        <dbReference type="ARBA" id="ARBA00023235"/>
    </source>
</evidence>
<comment type="caution">
    <text evidence="6">The sequence shown here is derived from an EMBL/GenBank/DDBJ whole genome shotgun (WGS) entry which is preliminary data.</text>
</comment>
<dbReference type="EC" id="5.1.3.3" evidence="5"/>
<dbReference type="PIRSF" id="PIRSF005096">
    <property type="entry name" value="GALM"/>
    <property type="match status" value="1"/>
</dbReference>
<dbReference type="SUPFAM" id="SSF74650">
    <property type="entry name" value="Galactose mutarotase-like"/>
    <property type="match status" value="1"/>
</dbReference>
<accession>A0ABS2D6F5</accession>
<keyword evidence="4 5" id="KW-0119">Carbohydrate metabolism</keyword>
<dbReference type="InterPro" id="IPR008183">
    <property type="entry name" value="Aldose_1/G6P_1-epimerase"/>
</dbReference>
<dbReference type="Pfam" id="PF01263">
    <property type="entry name" value="Aldose_epim"/>
    <property type="match status" value="1"/>
</dbReference>
<reference evidence="6 7" key="1">
    <citation type="submission" date="2020-12" db="EMBL/GenBank/DDBJ databases">
        <title>Sphingomonas sp.</title>
        <authorList>
            <person name="Kim M.K."/>
        </authorList>
    </citation>
    <scope>NUCLEOTIDE SEQUENCE [LARGE SCALE GENOMIC DNA]</scope>
    <source>
        <strain evidence="6 7">BT552</strain>
    </source>
</reference>
<dbReference type="CDD" id="cd09019">
    <property type="entry name" value="galactose_mutarotase_like"/>
    <property type="match status" value="1"/>
</dbReference>
<proteinExistence type="inferred from homology"/>
<dbReference type="PANTHER" id="PTHR10091">
    <property type="entry name" value="ALDOSE-1-EPIMERASE"/>
    <property type="match status" value="1"/>
</dbReference>
<evidence type="ECO:0000256" key="1">
    <source>
        <dbReference type="ARBA" id="ARBA00005028"/>
    </source>
</evidence>
<dbReference type="NCBIfam" id="NF008277">
    <property type="entry name" value="PRK11055.1"/>
    <property type="match status" value="1"/>
</dbReference>